<dbReference type="PANTHER" id="PTHR30629">
    <property type="entry name" value="PROPHAGE INTEGRASE"/>
    <property type="match status" value="1"/>
</dbReference>
<dbReference type="Pfam" id="PF22022">
    <property type="entry name" value="Phage_int_M"/>
    <property type="match status" value="1"/>
</dbReference>
<accession>A0A1Y6D1R1</accession>
<dbReference type="CDD" id="cd00801">
    <property type="entry name" value="INT_P4_C"/>
    <property type="match status" value="1"/>
</dbReference>
<evidence type="ECO:0000256" key="2">
    <source>
        <dbReference type="ARBA" id="ARBA00022908"/>
    </source>
</evidence>
<feature type="domain" description="Tyr recombinase" evidence="5">
    <location>
        <begin position="217"/>
        <end position="398"/>
    </location>
</feature>
<dbReference type="InterPro" id="IPR025166">
    <property type="entry name" value="Integrase_DNA_bind_dom"/>
</dbReference>
<dbReference type="GO" id="GO:0006310">
    <property type="term" value="P:DNA recombination"/>
    <property type="evidence" value="ECO:0007669"/>
    <property type="project" value="UniProtKB-KW"/>
</dbReference>
<evidence type="ECO:0000256" key="3">
    <source>
        <dbReference type="ARBA" id="ARBA00023125"/>
    </source>
</evidence>
<dbReference type="PANTHER" id="PTHR30629:SF2">
    <property type="entry name" value="PROPHAGE INTEGRASE INTS-RELATED"/>
    <property type="match status" value="1"/>
</dbReference>
<dbReference type="STRING" id="1760988.SAMN02949497_3926"/>
<dbReference type="Proteomes" id="UP000192923">
    <property type="component" value="Unassembled WGS sequence"/>
</dbReference>
<dbReference type="InterPro" id="IPR013762">
    <property type="entry name" value="Integrase-like_cat_sf"/>
</dbReference>
<dbReference type="EMBL" id="FXAM01000001">
    <property type="protein sequence ID" value="SMF96526.1"/>
    <property type="molecule type" value="Genomic_DNA"/>
</dbReference>
<dbReference type="Gene3D" id="3.30.160.390">
    <property type="entry name" value="Integrase, DNA-binding domain"/>
    <property type="match status" value="1"/>
</dbReference>
<organism evidence="6 7">
    <name type="scientific">Methylomagnum ishizawai</name>
    <dbReference type="NCBI Taxonomy" id="1760988"/>
    <lineage>
        <taxon>Bacteria</taxon>
        <taxon>Pseudomonadati</taxon>
        <taxon>Pseudomonadota</taxon>
        <taxon>Gammaproteobacteria</taxon>
        <taxon>Methylococcales</taxon>
        <taxon>Methylococcaceae</taxon>
        <taxon>Methylomagnum</taxon>
    </lineage>
</organism>
<dbReference type="GO" id="GO:0015074">
    <property type="term" value="P:DNA integration"/>
    <property type="evidence" value="ECO:0007669"/>
    <property type="project" value="UniProtKB-KW"/>
</dbReference>
<keyword evidence="3" id="KW-0238">DNA-binding</keyword>
<dbReference type="AlphaFoldDB" id="A0A1Y6D1R1"/>
<dbReference type="Gene3D" id="1.10.150.130">
    <property type="match status" value="1"/>
</dbReference>
<comment type="similarity">
    <text evidence="1">Belongs to the 'phage' integrase family.</text>
</comment>
<dbReference type="GO" id="GO:0003677">
    <property type="term" value="F:DNA binding"/>
    <property type="evidence" value="ECO:0007669"/>
    <property type="project" value="UniProtKB-KW"/>
</dbReference>
<dbReference type="OrthoDB" id="9795573at2"/>
<evidence type="ECO:0000259" key="5">
    <source>
        <dbReference type="PROSITE" id="PS51898"/>
    </source>
</evidence>
<reference evidence="6 7" key="1">
    <citation type="submission" date="2016-12" db="EMBL/GenBank/DDBJ databases">
        <authorList>
            <person name="Song W.-J."/>
            <person name="Kurnit D.M."/>
        </authorList>
    </citation>
    <scope>NUCLEOTIDE SEQUENCE [LARGE SCALE GENOMIC DNA]</scope>
    <source>
        <strain evidence="6 7">175</strain>
    </source>
</reference>
<evidence type="ECO:0000313" key="6">
    <source>
        <dbReference type="EMBL" id="SMF96526.1"/>
    </source>
</evidence>
<gene>
    <name evidence="6" type="ORF">SAMN02949497_3926</name>
</gene>
<keyword evidence="4" id="KW-0233">DNA recombination</keyword>
<dbReference type="InterPro" id="IPR038488">
    <property type="entry name" value="Integrase_DNA-bd_sf"/>
</dbReference>
<dbReference type="RefSeq" id="WP_085215404.1">
    <property type="nucleotide sequence ID" value="NZ_FXAM01000001.1"/>
</dbReference>
<dbReference type="Gene3D" id="1.10.443.10">
    <property type="entry name" value="Intergrase catalytic core"/>
    <property type="match status" value="1"/>
</dbReference>
<dbReference type="InterPro" id="IPR011010">
    <property type="entry name" value="DNA_brk_join_enz"/>
</dbReference>
<dbReference type="Pfam" id="PF13356">
    <property type="entry name" value="Arm-DNA-bind_3"/>
    <property type="match status" value="1"/>
</dbReference>
<dbReference type="PROSITE" id="PS51898">
    <property type="entry name" value="TYR_RECOMBINASE"/>
    <property type="match status" value="1"/>
</dbReference>
<proteinExistence type="inferred from homology"/>
<evidence type="ECO:0000256" key="1">
    <source>
        <dbReference type="ARBA" id="ARBA00008857"/>
    </source>
</evidence>
<dbReference type="SUPFAM" id="SSF56349">
    <property type="entry name" value="DNA breaking-rejoining enzymes"/>
    <property type="match status" value="1"/>
</dbReference>
<sequence length="422" mass="47110">MGKLTDLEIKRRIEAGQAFEGLSDGDGLYLRWPKGPDGKPSYKKPIWRFRYKIDGKTRVMNIGAYGALGLADARKLIRELRARVALGFDPAMEKRQRKAENRAQAEIQSLVRTVSQLADEFFARYVDGKLKRPETIRQRLDLYVKRSLIGGLPVDQVKPLHIDQVLTGIVDTGKLRTANDILRWLKRIFDFGVTRHYLETNPAAAFGVRDAGGSEKSRERALSLGEVAALFEAMKASATFSPQNALAVRLLLALGVRKMELLGAPWEEFDLDSGVWYLPAMRAKNEKDIRIPLPPLAVDMLRELHVLACGSAFVFPRRGGVGRIDKPMAESTLNTALHSLPHGLEPFTVHDFRRTVRTQLAALNIPPHICERCLNHAIPGIAGVYDRFDYFEERKAALGAWAAVLAGLESGSKVVPIRGRKD</sequence>
<evidence type="ECO:0000313" key="7">
    <source>
        <dbReference type="Proteomes" id="UP000192923"/>
    </source>
</evidence>
<dbReference type="InterPro" id="IPR050808">
    <property type="entry name" value="Phage_Integrase"/>
</dbReference>
<dbReference type="InterPro" id="IPR053876">
    <property type="entry name" value="Phage_int_M"/>
</dbReference>
<dbReference type="Pfam" id="PF00589">
    <property type="entry name" value="Phage_integrase"/>
    <property type="match status" value="1"/>
</dbReference>
<protein>
    <submittedName>
        <fullName evidence="6">Integrase</fullName>
    </submittedName>
</protein>
<name>A0A1Y6D1R1_9GAMM</name>
<keyword evidence="2" id="KW-0229">DNA integration</keyword>
<dbReference type="InterPro" id="IPR002104">
    <property type="entry name" value="Integrase_catalytic"/>
</dbReference>
<dbReference type="InterPro" id="IPR010998">
    <property type="entry name" value="Integrase_recombinase_N"/>
</dbReference>
<keyword evidence="7" id="KW-1185">Reference proteome</keyword>
<evidence type="ECO:0000256" key="4">
    <source>
        <dbReference type="ARBA" id="ARBA00023172"/>
    </source>
</evidence>